<dbReference type="SUPFAM" id="SSF52402">
    <property type="entry name" value="Adenine nucleotide alpha hydrolases-like"/>
    <property type="match status" value="2"/>
</dbReference>
<dbReference type="InterPro" id="IPR006015">
    <property type="entry name" value="Universal_stress_UspA"/>
</dbReference>
<evidence type="ECO:0000313" key="3">
    <source>
        <dbReference type="EMBL" id="GAA0731413.1"/>
    </source>
</evidence>
<dbReference type="EMBL" id="BAAAGE010000005">
    <property type="protein sequence ID" value="GAA0731413.1"/>
    <property type="molecule type" value="Genomic_DNA"/>
</dbReference>
<dbReference type="Proteomes" id="UP001501758">
    <property type="component" value="Unassembled WGS sequence"/>
</dbReference>
<protein>
    <recommendedName>
        <fullName evidence="2">UspA domain-containing protein</fullName>
    </recommendedName>
</protein>
<organism evidence="3 4">
    <name type="scientific">Aquimarina litoralis</name>
    <dbReference type="NCBI Taxonomy" id="584605"/>
    <lineage>
        <taxon>Bacteria</taxon>
        <taxon>Pseudomonadati</taxon>
        <taxon>Bacteroidota</taxon>
        <taxon>Flavobacteriia</taxon>
        <taxon>Flavobacteriales</taxon>
        <taxon>Flavobacteriaceae</taxon>
        <taxon>Aquimarina</taxon>
    </lineage>
</organism>
<dbReference type="CDD" id="cd00293">
    <property type="entry name" value="USP-like"/>
    <property type="match status" value="1"/>
</dbReference>
<evidence type="ECO:0000313" key="4">
    <source>
        <dbReference type="Proteomes" id="UP001501758"/>
    </source>
</evidence>
<proteinExistence type="inferred from homology"/>
<accession>A0ABN1J7T8</accession>
<gene>
    <name evidence="3" type="ORF">GCM10009430_43570</name>
</gene>
<dbReference type="InterPro" id="IPR014729">
    <property type="entry name" value="Rossmann-like_a/b/a_fold"/>
</dbReference>
<evidence type="ECO:0000259" key="2">
    <source>
        <dbReference type="Pfam" id="PF00582"/>
    </source>
</evidence>
<sequence length="282" mass="32867">MRKVLIPTDFSENSLNALKYAVEVFKYEQCDFFILHAYADEVYDQNAHMARELFNEIKENVYQNSEKELTKIEEILQQISPNPRHSYKTLSKFGQLVDESNEIIEEENVDIVVMGTKGKTDNSKIIFGSNTLQVIKYVKSPVLVIPNGCTYTPPKNILFPSDYQLPYKRRELKLLYTMARSFRSKINFLWVSTNDKLSIRQEDNKEFLETSLSGVELESHRISSEILTTAINEFIEYKGIDFLVMVNSRHSYMENILYTSTIDTIELEIKIPFLVMQNVPRI</sequence>
<comment type="similarity">
    <text evidence="1">Belongs to the universal stress protein A family.</text>
</comment>
<dbReference type="PANTHER" id="PTHR46268">
    <property type="entry name" value="STRESS RESPONSE PROTEIN NHAX"/>
    <property type="match status" value="1"/>
</dbReference>
<dbReference type="RefSeq" id="WP_343914360.1">
    <property type="nucleotide sequence ID" value="NZ_BAAAGE010000005.1"/>
</dbReference>
<keyword evidence="4" id="KW-1185">Reference proteome</keyword>
<feature type="domain" description="UspA" evidence="2">
    <location>
        <begin position="1"/>
        <end position="146"/>
    </location>
</feature>
<dbReference type="Gene3D" id="3.40.50.620">
    <property type="entry name" value="HUPs"/>
    <property type="match status" value="2"/>
</dbReference>
<dbReference type="PANTHER" id="PTHR46268:SF6">
    <property type="entry name" value="UNIVERSAL STRESS PROTEIN UP12"/>
    <property type="match status" value="1"/>
</dbReference>
<reference evidence="3 4" key="1">
    <citation type="journal article" date="2019" name="Int. J. Syst. Evol. Microbiol.">
        <title>The Global Catalogue of Microorganisms (GCM) 10K type strain sequencing project: providing services to taxonomists for standard genome sequencing and annotation.</title>
        <authorList>
            <consortium name="The Broad Institute Genomics Platform"/>
            <consortium name="The Broad Institute Genome Sequencing Center for Infectious Disease"/>
            <person name="Wu L."/>
            <person name="Ma J."/>
        </authorList>
    </citation>
    <scope>NUCLEOTIDE SEQUENCE [LARGE SCALE GENOMIC DNA]</scope>
    <source>
        <strain evidence="3 4">JCM 15974</strain>
    </source>
</reference>
<name>A0ABN1J7T8_9FLAO</name>
<evidence type="ECO:0000256" key="1">
    <source>
        <dbReference type="ARBA" id="ARBA00008791"/>
    </source>
</evidence>
<comment type="caution">
    <text evidence="3">The sequence shown here is derived from an EMBL/GenBank/DDBJ whole genome shotgun (WGS) entry which is preliminary data.</text>
</comment>
<dbReference type="Pfam" id="PF00582">
    <property type="entry name" value="Usp"/>
    <property type="match status" value="1"/>
</dbReference>
<dbReference type="InterPro" id="IPR006016">
    <property type="entry name" value="UspA"/>
</dbReference>
<dbReference type="PRINTS" id="PR01438">
    <property type="entry name" value="UNVRSLSTRESS"/>
</dbReference>